<comment type="caution">
    <text evidence="1">The sequence shown here is derived from an EMBL/GenBank/DDBJ whole genome shotgun (WGS) entry which is preliminary data.</text>
</comment>
<protein>
    <submittedName>
        <fullName evidence="1">Uncharacterized protein</fullName>
    </submittedName>
</protein>
<gene>
    <name evidence="1" type="ORF">C1Y40_00069</name>
</gene>
<organism evidence="1 2">
    <name type="scientific">Mycobacterium talmoniae</name>
    <dbReference type="NCBI Taxonomy" id="1858794"/>
    <lineage>
        <taxon>Bacteria</taxon>
        <taxon>Bacillati</taxon>
        <taxon>Actinomycetota</taxon>
        <taxon>Actinomycetes</taxon>
        <taxon>Mycobacteriales</taxon>
        <taxon>Mycobacteriaceae</taxon>
        <taxon>Mycobacterium</taxon>
    </lineage>
</organism>
<reference evidence="1 2" key="1">
    <citation type="journal article" date="2017" name="Int. J. Syst. Evol. Microbiol.">
        <title>Mycobacterium talmoniae sp. nov., a slowly growing mycobacterium isolated from human respiratory samples.</title>
        <authorList>
            <person name="Davidson R.M."/>
            <person name="DeGroote M.A."/>
            <person name="Marola J.L."/>
            <person name="Buss S."/>
            <person name="Jones V."/>
            <person name="McNeil M.R."/>
            <person name="Freifeld A.G."/>
            <person name="Elaine Epperson L."/>
            <person name="Hasan N.A."/>
            <person name="Jackson M."/>
            <person name="Iwen P.C."/>
            <person name="Salfinger M."/>
            <person name="Strong M."/>
        </authorList>
    </citation>
    <scope>NUCLEOTIDE SEQUENCE [LARGE SCALE GENOMIC DNA]</scope>
    <source>
        <strain evidence="1 2">ATCC BAA-2683</strain>
    </source>
</reference>
<sequence length="76" mass="8163">MVAFQMSDGMLDPYTGDPHLFTSGWSPSTVPTHTAVDSDGVYPTIQASLLAPVSPSWVVPVLAADARPPARLWPRE</sequence>
<dbReference type="EMBL" id="PPEA01000012">
    <property type="protein sequence ID" value="PQM49704.1"/>
    <property type="molecule type" value="Genomic_DNA"/>
</dbReference>
<evidence type="ECO:0000313" key="2">
    <source>
        <dbReference type="Proteomes" id="UP000238296"/>
    </source>
</evidence>
<dbReference type="AlphaFoldDB" id="A0A2S8BST4"/>
<dbReference type="Proteomes" id="UP000238296">
    <property type="component" value="Unassembled WGS sequence"/>
</dbReference>
<name>A0A2S8BST4_9MYCO</name>
<accession>A0A2S8BST4</accession>
<evidence type="ECO:0000313" key="1">
    <source>
        <dbReference type="EMBL" id="PQM49704.1"/>
    </source>
</evidence>
<proteinExistence type="predicted"/>